<feature type="domain" description="Peptidase M48" evidence="8">
    <location>
        <begin position="280"/>
        <end position="454"/>
    </location>
</feature>
<dbReference type="Proteomes" id="UP000253845">
    <property type="component" value="Unassembled WGS sequence"/>
</dbReference>
<keyword evidence="4" id="KW-0378">Hydrolase</keyword>
<evidence type="ECO:0000256" key="3">
    <source>
        <dbReference type="ARBA" id="ARBA00022723"/>
    </source>
</evidence>
<comment type="cofactor">
    <cofactor evidence="1">
        <name>Zn(2+)</name>
        <dbReference type="ChEBI" id="CHEBI:29105"/>
    </cofactor>
</comment>
<dbReference type="GO" id="GO:0004222">
    <property type="term" value="F:metalloendopeptidase activity"/>
    <property type="evidence" value="ECO:0007669"/>
    <property type="project" value="InterPro"/>
</dbReference>
<keyword evidence="6" id="KW-0482">Metalloprotease</keyword>
<dbReference type="GO" id="GO:0034982">
    <property type="term" value="P:mitochondrial protein processing"/>
    <property type="evidence" value="ECO:0007669"/>
    <property type="project" value="TreeGrafter"/>
</dbReference>
<dbReference type="Pfam" id="PF01435">
    <property type="entry name" value="Peptidase_M48"/>
    <property type="match status" value="1"/>
</dbReference>
<dbReference type="AlphaFoldDB" id="A0A370BJ96"/>
<dbReference type="GO" id="GO:0046872">
    <property type="term" value="F:metal ion binding"/>
    <property type="evidence" value="ECO:0007669"/>
    <property type="project" value="UniProtKB-KW"/>
</dbReference>
<gene>
    <name evidence="9" type="ORF">M747DRAFT_318634</name>
</gene>
<dbReference type="GO" id="GO:0006515">
    <property type="term" value="P:protein quality control for misfolded or incompletely synthesized proteins"/>
    <property type="evidence" value="ECO:0007669"/>
    <property type="project" value="TreeGrafter"/>
</dbReference>
<keyword evidence="2" id="KW-0645">Protease</keyword>
<dbReference type="CDD" id="cd07331">
    <property type="entry name" value="M48C_Oma1_like"/>
    <property type="match status" value="1"/>
</dbReference>
<evidence type="ECO:0000256" key="5">
    <source>
        <dbReference type="ARBA" id="ARBA00022833"/>
    </source>
</evidence>
<evidence type="ECO:0000313" key="9">
    <source>
        <dbReference type="EMBL" id="RDH15507.1"/>
    </source>
</evidence>
<evidence type="ECO:0000256" key="7">
    <source>
        <dbReference type="SAM" id="MobiDB-lite"/>
    </source>
</evidence>
<accession>A0A370BJ96</accession>
<proteinExistence type="predicted"/>
<name>A0A370BJ96_ASPNG</name>
<feature type="compositionally biased region" description="Basic residues" evidence="7">
    <location>
        <begin position="516"/>
        <end position="526"/>
    </location>
</feature>
<dbReference type="EMBL" id="KZ851948">
    <property type="protein sequence ID" value="RDH15507.1"/>
    <property type="molecule type" value="Genomic_DNA"/>
</dbReference>
<feature type="compositionally biased region" description="Basic and acidic residues" evidence="7">
    <location>
        <begin position="527"/>
        <end position="537"/>
    </location>
</feature>
<sequence length="544" mass="61563">MCLSDSEGNVSSLEIVEVTIGYEFIVSSTVESKLLFRPLDVIGDMACRWTLVYVGIFAIDSKSYYWISFIDHYARLRCPFELVAVLQAHAVPPESPTAHWPAPSPMLTYLANHAKRTVMFRLPIVRAFFRVSPQPAIASSLLHSTRIPSHIPRSTPLTRRLSSRTRGTTSQAFLPSRRISGQSQLRSFSASARSRARYNRFNEPQFPKLQDGEHWQAWLALIAVGGSFYVYNLETVELTGRTRFNCVSDDLERQMGDNEYQQLLKRAEGMILPPSHYISEEVTRVFERLIAHTPVQGTNWEVHVINDMSQQNAFVLPNGKVFVYTGILPVCGNSDGLAAVLGHEIAHVLAHHQAERMSHSVPSVILTYGLVYLFGTFGHFASQMLDWSVNLPNTRVQEAEADNIGLMLMAKACYNPRAVVDFWDHMHKSERVRVPEFMSTHPSAFNRMQSMSERLYRAEALYENSGCHMVRGNSKRQQTPIHWKIQQTNNPPIPVPEFTDAIDHYAGPQGRGPAIRNHHGRGHHGGVRHEQLQHGDSSDGEYFF</sequence>
<protein>
    <recommendedName>
        <fullName evidence="8">Peptidase M48 domain-containing protein</fullName>
    </recommendedName>
</protein>
<evidence type="ECO:0000256" key="2">
    <source>
        <dbReference type="ARBA" id="ARBA00022670"/>
    </source>
</evidence>
<reference evidence="9 10" key="1">
    <citation type="submission" date="2018-07" db="EMBL/GenBank/DDBJ databases">
        <title>Section-level genome sequencing of Aspergillus section Nigri to investigate inter- and intra-species variation.</title>
        <authorList>
            <consortium name="DOE Joint Genome Institute"/>
            <person name="Vesth T.C."/>
            <person name="Nybo J.L."/>
            <person name="Theobald S."/>
            <person name="Frisvad J.C."/>
            <person name="Larsen T.O."/>
            <person name="Nielsen K.F."/>
            <person name="Hoof J.B."/>
            <person name="Brandl J."/>
            <person name="Salamov A."/>
            <person name="Riley R."/>
            <person name="Gladden J.M."/>
            <person name="Phatale P."/>
            <person name="Nielsen M.T."/>
            <person name="Lyhne E.K."/>
            <person name="Kogle M.E."/>
            <person name="Strasser K."/>
            <person name="McDonnell E."/>
            <person name="Barry K."/>
            <person name="Clum A."/>
            <person name="Chen C."/>
            <person name="Nolan M."/>
            <person name="Sandor L."/>
            <person name="Kuo A."/>
            <person name="Lipzen A."/>
            <person name="Hainaut M."/>
            <person name="Drula E."/>
            <person name="Tsang A."/>
            <person name="Magnuson J.K."/>
            <person name="Henrissat B."/>
            <person name="Wiebenga A."/>
            <person name="Simmons B.A."/>
            <person name="Makela M.R."/>
            <person name="De vries R.P."/>
            <person name="Grigoriev I.V."/>
            <person name="Mortensen U.H."/>
            <person name="Baker S.E."/>
            <person name="Andersen M.R."/>
        </authorList>
    </citation>
    <scope>NUCLEOTIDE SEQUENCE [LARGE SCALE GENOMIC DNA]</scope>
    <source>
        <strain evidence="9 10">ATCC 13496</strain>
    </source>
</reference>
<dbReference type="GO" id="GO:0005743">
    <property type="term" value="C:mitochondrial inner membrane"/>
    <property type="evidence" value="ECO:0007669"/>
    <property type="project" value="TreeGrafter"/>
</dbReference>
<evidence type="ECO:0000313" key="10">
    <source>
        <dbReference type="Proteomes" id="UP000253845"/>
    </source>
</evidence>
<keyword evidence="5" id="KW-0862">Zinc</keyword>
<dbReference type="Gene3D" id="3.30.2010.10">
    <property type="entry name" value="Metalloproteases ('zincins'), catalytic domain"/>
    <property type="match status" value="1"/>
</dbReference>
<feature type="region of interest" description="Disordered" evidence="7">
    <location>
        <begin position="153"/>
        <end position="176"/>
    </location>
</feature>
<evidence type="ECO:0000256" key="4">
    <source>
        <dbReference type="ARBA" id="ARBA00022801"/>
    </source>
</evidence>
<dbReference type="InterPro" id="IPR001915">
    <property type="entry name" value="Peptidase_M48"/>
</dbReference>
<dbReference type="PANTHER" id="PTHR22726:SF1">
    <property type="entry name" value="METALLOENDOPEPTIDASE OMA1, MITOCHONDRIAL"/>
    <property type="match status" value="1"/>
</dbReference>
<dbReference type="InterPro" id="IPR051156">
    <property type="entry name" value="Mito/Outer_Membr_Metalloprot"/>
</dbReference>
<evidence type="ECO:0000259" key="8">
    <source>
        <dbReference type="Pfam" id="PF01435"/>
    </source>
</evidence>
<organism evidence="9 10">
    <name type="scientific">Aspergillus niger ATCC 13496</name>
    <dbReference type="NCBI Taxonomy" id="1353008"/>
    <lineage>
        <taxon>Eukaryota</taxon>
        <taxon>Fungi</taxon>
        <taxon>Dikarya</taxon>
        <taxon>Ascomycota</taxon>
        <taxon>Pezizomycotina</taxon>
        <taxon>Eurotiomycetes</taxon>
        <taxon>Eurotiomycetidae</taxon>
        <taxon>Eurotiales</taxon>
        <taxon>Aspergillaceae</taxon>
        <taxon>Aspergillus</taxon>
        <taxon>Aspergillus subgen. Circumdati</taxon>
    </lineage>
</organism>
<dbReference type="PANTHER" id="PTHR22726">
    <property type="entry name" value="METALLOENDOPEPTIDASE OMA1"/>
    <property type="match status" value="1"/>
</dbReference>
<dbReference type="VEuPathDB" id="FungiDB:M747DRAFT_318634"/>
<feature type="compositionally biased region" description="Low complexity" evidence="7">
    <location>
        <begin position="153"/>
        <end position="170"/>
    </location>
</feature>
<keyword evidence="3" id="KW-0479">Metal-binding</keyword>
<evidence type="ECO:0000256" key="1">
    <source>
        <dbReference type="ARBA" id="ARBA00001947"/>
    </source>
</evidence>
<feature type="region of interest" description="Disordered" evidence="7">
    <location>
        <begin position="510"/>
        <end position="544"/>
    </location>
</feature>
<evidence type="ECO:0000256" key="6">
    <source>
        <dbReference type="ARBA" id="ARBA00023049"/>
    </source>
</evidence>